<reference evidence="2 3" key="1">
    <citation type="journal article" date="2011" name="BMC Genomics">
        <title>Insight into cross-talk between intra-amoebal pathogens.</title>
        <authorList>
            <person name="Gimenez G."/>
            <person name="Bertelli C."/>
            <person name="Moliner C."/>
            <person name="Robert C."/>
            <person name="Raoult D."/>
            <person name="Fournier P.E."/>
            <person name="Greub G."/>
        </authorList>
    </citation>
    <scope>NUCLEOTIDE SEQUENCE [LARGE SCALE GENOMIC DNA]</scope>
    <source>
        <strain evidence="2 3">LLAP12</strain>
    </source>
</reference>
<dbReference type="SUPFAM" id="SSF52540">
    <property type="entry name" value="P-loop containing nucleoside triphosphate hydrolases"/>
    <property type="match status" value="1"/>
</dbReference>
<dbReference type="HOGENOM" id="CLU_859953_0_0_6"/>
<dbReference type="Pfam" id="PF13521">
    <property type="entry name" value="AAA_28"/>
    <property type="match status" value="1"/>
</dbReference>
<dbReference type="Proteomes" id="UP000002770">
    <property type="component" value="Unassembled WGS sequence"/>
</dbReference>
<keyword evidence="3" id="KW-1185">Reference proteome</keyword>
<feature type="domain" description="NadR/Ttd14 AAA" evidence="1">
    <location>
        <begin position="9"/>
        <end position="167"/>
    </location>
</feature>
<dbReference type="STRING" id="658187.LDG_5212"/>
<dbReference type="eggNOG" id="COG3911">
    <property type="taxonomic scope" value="Bacteria"/>
</dbReference>
<evidence type="ECO:0000313" key="2">
    <source>
        <dbReference type="EMBL" id="EHL32621.1"/>
    </source>
</evidence>
<organism evidence="2 3">
    <name type="scientific">Legionella drancourtii LLAP12</name>
    <dbReference type="NCBI Taxonomy" id="658187"/>
    <lineage>
        <taxon>Bacteria</taxon>
        <taxon>Pseudomonadati</taxon>
        <taxon>Pseudomonadota</taxon>
        <taxon>Gammaproteobacteria</taxon>
        <taxon>Legionellales</taxon>
        <taxon>Legionellaceae</taxon>
        <taxon>Legionella</taxon>
    </lineage>
</organism>
<dbReference type="InterPro" id="IPR027417">
    <property type="entry name" value="P-loop_NTPase"/>
</dbReference>
<sequence length="323" mass="37751">MVTTKPNFFILTGGPGSGKTSVLTVLAQKGFLTVPEVGRKIIKEQQLIGGNAIHTGDRDAFLELMLRYSLDDYQKMQEKQTAVFFDRGIPDLYGYAKTFCNKEQSQVNHAVKQYRYCQAVFLFPPWEEIYTNDKERKQDFREAMQTYSACKEGYQHCGYTLIDVPLLPIEGRVNFILKTLTQLVLADLQHEINQWLGIYENTPRINYGPCGVFAKLFFDAWNERFTDKVHIVFILMKSHEECWHIALRLPTGELYDGGIGVHHDSYYGENYFIEEMIEYDHALLEKWSYGLDRVYPRYCPNFDKDKLQCLIQSRLDRIRTQRL</sequence>
<dbReference type="InterPro" id="IPR038727">
    <property type="entry name" value="NadR/Ttd14_AAA_dom"/>
</dbReference>
<dbReference type="EMBL" id="JH413796">
    <property type="protein sequence ID" value="EHL32621.1"/>
    <property type="molecule type" value="Genomic_DNA"/>
</dbReference>
<dbReference type="Gene3D" id="3.40.50.300">
    <property type="entry name" value="P-loop containing nucleotide triphosphate hydrolases"/>
    <property type="match status" value="1"/>
</dbReference>
<gene>
    <name evidence="2" type="ORF">LDG_5212</name>
</gene>
<proteinExistence type="predicted"/>
<evidence type="ECO:0000259" key="1">
    <source>
        <dbReference type="Pfam" id="PF13521"/>
    </source>
</evidence>
<name>G9EJ55_9GAMM</name>
<evidence type="ECO:0000313" key="3">
    <source>
        <dbReference type="Proteomes" id="UP000002770"/>
    </source>
</evidence>
<protein>
    <recommendedName>
        <fullName evidence="1">NadR/Ttd14 AAA domain-containing protein</fullName>
    </recommendedName>
</protein>
<accession>G9EJ55</accession>
<dbReference type="InParanoid" id="G9EJ55"/>
<dbReference type="AlphaFoldDB" id="G9EJ55"/>